<sequence>MDPRPPFPGRLAVAAWCLFDWASNAWPTVITSFVFAAYITREVAPTPEIGTAWWGAGTAAAGITIALFSPLFGAIADRSGRKKPWVGVFTLLTVAISLALWSVEPRTDHLLRATVLTALGSAAFEFSQVFYNAMLSDVAPPRMLGRVSGWAWALGYAGGLMCLTTSLALFVLPDPPLLSLDAAAAEPVRATSIVVALWFALFALPFFLLTPDNPPTGLSLRAAARAGARQLVQSLRDLLPRYRTIARYLLARMIYTDGLNTLFAFGGIYAAGTFGMGFREILLFGIALNIAAGLGALLFAWVDDWLGPKPTIVISLVSLIVFGVVALLVETKTGLYIAGCALGIFIGPAQAASRSLMARLAPEEVKTEMFGLYALSGKMTAFIGPAIVGWVSLAAGSQRAGMATILVFFLVGLLLLLPVPAPKGGGDEAAR</sequence>
<evidence type="ECO:0000256" key="3">
    <source>
        <dbReference type="ARBA" id="ARBA00022692"/>
    </source>
</evidence>
<dbReference type="GO" id="GO:0022857">
    <property type="term" value="F:transmembrane transporter activity"/>
    <property type="evidence" value="ECO:0007669"/>
    <property type="project" value="InterPro"/>
</dbReference>
<evidence type="ECO:0000259" key="7">
    <source>
        <dbReference type="PROSITE" id="PS50850"/>
    </source>
</evidence>
<dbReference type="Proteomes" id="UP000253941">
    <property type="component" value="Unassembled WGS sequence"/>
</dbReference>
<name>A0A369TDC7_9PROT</name>
<proteinExistence type="predicted"/>
<dbReference type="PANTHER" id="PTHR23519:SF1">
    <property type="entry name" value="AUTOPHAGY-RELATED PROTEIN 22"/>
    <property type="match status" value="1"/>
</dbReference>
<dbReference type="AlphaFoldDB" id="A0A369TDC7"/>
<feature type="domain" description="Major facilitator superfamily (MFS) profile" evidence="7">
    <location>
        <begin position="1"/>
        <end position="423"/>
    </location>
</feature>
<feature type="transmembrane region" description="Helical" evidence="6">
    <location>
        <begin position="249"/>
        <end position="269"/>
    </location>
</feature>
<feature type="transmembrane region" description="Helical" evidence="6">
    <location>
        <begin position="312"/>
        <end position="329"/>
    </location>
</feature>
<feature type="transmembrane region" description="Helical" evidence="6">
    <location>
        <begin position="335"/>
        <end position="352"/>
    </location>
</feature>
<dbReference type="RefSeq" id="WP_114580575.1">
    <property type="nucleotide sequence ID" value="NZ_QPMH01000002.1"/>
</dbReference>
<dbReference type="GO" id="GO:0012505">
    <property type="term" value="C:endomembrane system"/>
    <property type="evidence" value="ECO:0007669"/>
    <property type="project" value="UniProtKB-SubCell"/>
</dbReference>
<feature type="transmembrane region" description="Helical" evidence="6">
    <location>
        <begin position="281"/>
        <end position="300"/>
    </location>
</feature>
<evidence type="ECO:0000256" key="6">
    <source>
        <dbReference type="SAM" id="Phobius"/>
    </source>
</evidence>
<feature type="transmembrane region" description="Helical" evidence="6">
    <location>
        <begin position="372"/>
        <end position="394"/>
    </location>
</feature>
<comment type="subcellular location">
    <subcellularLocation>
        <location evidence="1">Endomembrane system</location>
        <topology evidence="1">Multi-pass membrane protein</topology>
    </subcellularLocation>
</comment>
<evidence type="ECO:0000313" key="9">
    <source>
        <dbReference type="Proteomes" id="UP000253941"/>
    </source>
</evidence>
<keyword evidence="2" id="KW-0813">Transport</keyword>
<protein>
    <submittedName>
        <fullName evidence="8">MFS transporter</fullName>
    </submittedName>
</protein>
<dbReference type="InterPro" id="IPR024671">
    <property type="entry name" value="Atg22-like"/>
</dbReference>
<evidence type="ECO:0000256" key="2">
    <source>
        <dbReference type="ARBA" id="ARBA00022448"/>
    </source>
</evidence>
<dbReference type="Gene3D" id="1.20.1250.20">
    <property type="entry name" value="MFS general substrate transporter like domains"/>
    <property type="match status" value="1"/>
</dbReference>
<keyword evidence="3 6" id="KW-0812">Transmembrane</keyword>
<organism evidence="8 9">
    <name type="scientific">Ferruginivarius sediminum</name>
    <dbReference type="NCBI Taxonomy" id="2661937"/>
    <lineage>
        <taxon>Bacteria</taxon>
        <taxon>Pseudomonadati</taxon>
        <taxon>Pseudomonadota</taxon>
        <taxon>Alphaproteobacteria</taxon>
        <taxon>Rhodospirillales</taxon>
        <taxon>Rhodospirillaceae</taxon>
        <taxon>Ferruginivarius</taxon>
    </lineage>
</organism>
<dbReference type="Pfam" id="PF11700">
    <property type="entry name" value="ATG22"/>
    <property type="match status" value="1"/>
</dbReference>
<dbReference type="PROSITE" id="PS50850">
    <property type="entry name" value="MFS"/>
    <property type="match status" value="1"/>
</dbReference>
<evidence type="ECO:0000256" key="1">
    <source>
        <dbReference type="ARBA" id="ARBA00004127"/>
    </source>
</evidence>
<evidence type="ECO:0000256" key="5">
    <source>
        <dbReference type="ARBA" id="ARBA00023136"/>
    </source>
</evidence>
<feature type="transmembrane region" description="Helical" evidence="6">
    <location>
        <begin position="85"/>
        <end position="103"/>
    </location>
</feature>
<feature type="transmembrane region" description="Helical" evidence="6">
    <location>
        <begin position="52"/>
        <end position="73"/>
    </location>
</feature>
<keyword evidence="4 6" id="KW-1133">Transmembrane helix</keyword>
<accession>A0A369TDC7</accession>
<dbReference type="EMBL" id="QPMH01000002">
    <property type="protein sequence ID" value="RDD63319.1"/>
    <property type="molecule type" value="Genomic_DNA"/>
</dbReference>
<keyword evidence="9" id="KW-1185">Reference proteome</keyword>
<dbReference type="PANTHER" id="PTHR23519">
    <property type="entry name" value="AUTOPHAGY-RELATED PROTEIN 22"/>
    <property type="match status" value="1"/>
</dbReference>
<reference evidence="8 9" key="1">
    <citation type="submission" date="2018-07" db="EMBL/GenBank/DDBJ databases">
        <title>Venubactetium sediminum gen. nov., sp. nov., isolated from a marine solar saltern.</title>
        <authorList>
            <person name="Wang S."/>
        </authorList>
    </citation>
    <scope>NUCLEOTIDE SEQUENCE [LARGE SCALE GENOMIC DNA]</scope>
    <source>
        <strain evidence="8 9">WD2A32</strain>
    </source>
</reference>
<gene>
    <name evidence="8" type="ORF">DRB17_02395</name>
</gene>
<dbReference type="InterPro" id="IPR036259">
    <property type="entry name" value="MFS_trans_sf"/>
</dbReference>
<dbReference type="InterPro" id="IPR050495">
    <property type="entry name" value="ATG22/LtaA_families"/>
</dbReference>
<keyword evidence="5 6" id="KW-0472">Membrane</keyword>
<feature type="transmembrane region" description="Helical" evidence="6">
    <location>
        <begin position="151"/>
        <end position="172"/>
    </location>
</feature>
<evidence type="ECO:0000256" key="4">
    <source>
        <dbReference type="ARBA" id="ARBA00022989"/>
    </source>
</evidence>
<comment type="caution">
    <text evidence="8">The sequence shown here is derived from an EMBL/GenBank/DDBJ whole genome shotgun (WGS) entry which is preliminary data.</text>
</comment>
<feature type="transmembrane region" description="Helical" evidence="6">
    <location>
        <begin position="192"/>
        <end position="211"/>
    </location>
</feature>
<dbReference type="InterPro" id="IPR020846">
    <property type="entry name" value="MFS_dom"/>
</dbReference>
<dbReference type="SUPFAM" id="SSF103473">
    <property type="entry name" value="MFS general substrate transporter"/>
    <property type="match status" value="1"/>
</dbReference>
<feature type="transmembrane region" description="Helical" evidence="6">
    <location>
        <begin position="400"/>
        <end position="421"/>
    </location>
</feature>
<evidence type="ECO:0000313" key="8">
    <source>
        <dbReference type="EMBL" id="RDD63319.1"/>
    </source>
</evidence>